<evidence type="ECO:0000313" key="4">
    <source>
        <dbReference type="Proteomes" id="UP001589750"/>
    </source>
</evidence>
<name>A0ABV5K9X5_9ACTN</name>
<proteinExistence type="inferred from homology"/>
<dbReference type="Pfam" id="PF03334">
    <property type="entry name" value="PhaG_MnhG_YufB"/>
    <property type="match status" value="1"/>
</dbReference>
<feature type="transmembrane region" description="Helical" evidence="2">
    <location>
        <begin position="65"/>
        <end position="87"/>
    </location>
</feature>
<reference evidence="3 4" key="1">
    <citation type="submission" date="2024-09" db="EMBL/GenBank/DDBJ databases">
        <authorList>
            <person name="Sun Q."/>
            <person name="Mori K."/>
        </authorList>
    </citation>
    <scope>NUCLEOTIDE SEQUENCE [LARGE SCALE GENOMIC DNA]</scope>
    <source>
        <strain evidence="3 4">JCM 9626</strain>
    </source>
</reference>
<gene>
    <name evidence="3" type="primary">mnhG</name>
    <name evidence="3" type="ORF">ACFFRI_10765</name>
</gene>
<sequence length="128" mass="13377">MNDVLDVAGAVCILLGSLFSLVAAVGVLRLPDLLTRMHAATKPQVLGLMLVLLGVSLVLRDPGAAVLAVLVVLAQMATAPVAAHMVGRASYRAGQVRDDLLLVDELTGALDPDLGRRPDPGREIDPPR</sequence>
<dbReference type="InterPro" id="IPR005133">
    <property type="entry name" value="PhaG_MnhG_YufB"/>
</dbReference>
<dbReference type="Proteomes" id="UP001589750">
    <property type="component" value="Unassembled WGS sequence"/>
</dbReference>
<protein>
    <submittedName>
        <fullName evidence="3">Monovalent cation/H(+) antiporter subunit G</fullName>
    </submittedName>
</protein>
<dbReference type="NCBIfam" id="NF009314">
    <property type="entry name" value="PRK12674.1-2"/>
    <property type="match status" value="1"/>
</dbReference>
<organism evidence="3 4">
    <name type="scientific">Nocardioides plantarum</name>
    <dbReference type="NCBI Taxonomy" id="29299"/>
    <lineage>
        <taxon>Bacteria</taxon>
        <taxon>Bacillati</taxon>
        <taxon>Actinomycetota</taxon>
        <taxon>Actinomycetes</taxon>
        <taxon>Propionibacteriales</taxon>
        <taxon>Nocardioidaceae</taxon>
        <taxon>Nocardioides</taxon>
    </lineage>
</organism>
<keyword evidence="2" id="KW-1133">Transmembrane helix</keyword>
<dbReference type="NCBIfam" id="TIGR01300">
    <property type="entry name" value="CPA3_mnhG_phaG"/>
    <property type="match status" value="1"/>
</dbReference>
<dbReference type="RefSeq" id="WP_140007858.1">
    <property type="nucleotide sequence ID" value="NZ_JBHMDG010000012.1"/>
</dbReference>
<evidence type="ECO:0000313" key="3">
    <source>
        <dbReference type="EMBL" id="MFB9313523.1"/>
    </source>
</evidence>
<keyword evidence="4" id="KW-1185">Reference proteome</keyword>
<feature type="transmembrane region" description="Helical" evidence="2">
    <location>
        <begin position="6"/>
        <end position="28"/>
    </location>
</feature>
<comment type="similarity">
    <text evidence="1">Belongs to the CPA3 antiporters (TC 2.A.63) subunit G family.</text>
</comment>
<dbReference type="PANTHER" id="PTHR34703:SF1">
    <property type="entry name" value="ANTIPORTER SUBUNIT MNHG2-RELATED"/>
    <property type="match status" value="1"/>
</dbReference>
<comment type="caution">
    <text evidence="3">The sequence shown here is derived from an EMBL/GenBank/DDBJ whole genome shotgun (WGS) entry which is preliminary data.</text>
</comment>
<dbReference type="PANTHER" id="PTHR34703">
    <property type="entry name" value="ANTIPORTER SUBUNIT MNHG2-RELATED"/>
    <property type="match status" value="1"/>
</dbReference>
<keyword evidence="2" id="KW-0812">Transmembrane</keyword>
<keyword evidence="2" id="KW-0472">Membrane</keyword>
<accession>A0ABV5K9X5</accession>
<evidence type="ECO:0000256" key="1">
    <source>
        <dbReference type="ARBA" id="ARBA00008404"/>
    </source>
</evidence>
<dbReference type="EMBL" id="JBHMDG010000012">
    <property type="protein sequence ID" value="MFB9313523.1"/>
    <property type="molecule type" value="Genomic_DNA"/>
</dbReference>
<evidence type="ECO:0000256" key="2">
    <source>
        <dbReference type="SAM" id="Phobius"/>
    </source>
</evidence>